<keyword evidence="2" id="KW-1133">Transmembrane helix</keyword>
<feature type="chain" id="PRO_5045902198" description="Protein quiver" evidence="3">
    <location>
        <begin position="33"/>
        <end position="185"/>
    </location>
</feature>
<feature type="region of interest" description="Disordered" evidence="1">
    <location>
        <begin position="34"/>
        <end position="82"/>
    </location>
</feature>
<feature type="signal peptide" evidence="3">
    <location>
        <begin position="1"/>
        <end position="32"/>
    </location>
</feature>
<evidence type="ECO:0000256" key="2">
    <source>
        <dbReference type="SAM" id="Phobius"/>
    </source>
</evidence>
<keyword evidence="2" id="KW-0472">Membrane</keyword>
<evidence type="ECO:0008006" key="6">
    <source>
        <dbReference type="Google" id="ProtNLM"/>
    </source>
</evidence>
<organism evidence="4 5">
    <name type="scientific">Orchesella dallaii</name>
    <dbReference type="NCBI Taxonomy" id="48710"/>
    <lineage>
        <taxon>Eukaryota</taxon>
        <taxon>Metazoa</taxon>
        <taxon>Ecdysozoa</taxon>
        <taxon>Arthropoda</taxon>
        <taxon>Hexapoda</taxon>
        <taxon>Collembola</taxon>
        <taxon>Entomobryomorpha</taxon>
        <taxon>Entomobryoidea</taxon>
        <taxon>Orchesellidae</taxon>
        <taxon>Orchesellinae</taxon>
        <taxon>Orchesella</taxon>
    </lineage>
</organism>
<accession>A0ABP1RYF0</accession>
<evidence type="ECO:0000256" key="1">
    <source>
        <dbReference type="SAM" id="MobiDB-lite"/>
    </source>
</evidence>
<feature type="transmembrane region" description="Helical" evidence="2">
    <location>
        <begin position="163"/>
        <end position="183"/>
    </location>
</feature>
<dbReference type="Proteomes" id="UP001642540">
    <property type="component" value="Unassembled WGS sequence"/>
</dbReference>
<protein>
    <recommendedName>
        <fullName evidence="6">Protein quiver</fullName>
    </recommendedName>
</protein>
<gene>
    <name evidence="4" type="ORF">ODALV1_LOCUS27630</name>
</gene>
<comment type="caution">
    <text evidence="4">The sequence shown here is derived from an EMBL/GenBank/DDBJ whole genome shotgun (WGS) entry which is preliminary data.</text>
</comment>
<evidence type="ECO:0000313" key="5">
    <source>
        <dbReference type="Proteomes" id="UP001642540"/>
    </source>
</evidence>
<proteinExistence type="predicted"/>
<evidence type="ECO:0000256" key="3">
    <source>
        <dbReference type="SAM" id="SignalP"/>
    </source>
</evidence>
<reference evidence="4 5" key="1">
    <citation type="submission" date="2024-08" db="EMBL/GenBank/DDBJ databases">
        <authorList>
            <person name="Cucini C."/>
            <person name="Frati F."/>
        </authorList>
    </citation>
    <scope>NUCLEOTIDE SEQUENCE [LARGE SCALE GENOMIC DNA]</scope>
</reference>
<dbReference type="EMBL" id="CAXLJM020000124">
    <property type="protein sequence ID" value="CAL8138988.1"/>
    <property type="molecule type" value="Genomic_DNA"/>
</dbReference>
<feature type="compositionally biased region" description="Basic and acidic residues" evidence="1">
    <location>
        <begin position="63"/>
        <end position="76"/>
    </location>
</feature>
<sequence length="185" mass="20577">MGVIMNRKERLLFQFLVCSILIAALCIVPSTAEENEEELAEQDPIKEEEKATTSAPPPPPPDDENKSETTPKPEKKPKPKGRNCYACAHCSTPTPENEVNCGNSKMDHCVKTEWEATGAIMRYCGKTSEMKFALEHGKECEKFVDGIKVCYCEDDLCNGSLSFLPKTLVLLTLLSFSGLVFIYSF</sequence>
<keyword evidence="2" id="KW-0812">Transmembrane</keyword>
<evidence type="ECO:0000313" key="4">
    <source>
        <dbReference type="EMBL" id="CAL8138988.1"/>
    </source>
</evidence>
<keyword evidence="3" id="KW-0732">Signal</keyword>
<name>A0ABP1RYF0_9HEXA</name>
<keyword evidence="5" id="KW-1185">Reference proteome</keyword>